<organism evidence="2 3">
    <name type="scientific">Roseimaritima ulvae</name>
    <dbReference type="NCBI Taxonomy" id="980254"/>
    <lineage>
        <taxon>Bacteria</taxon>
        <taxon>Pseudomonadati</taxon>
        <taxon>Planctomycetota</taxon>
        <taxon>Planctomycetia</taxon>
        <taxon>Pirellulales</taxon>
        <taxon>Pirellulaceae</taxon>
        <taxon>Roseimaritima</taxon>
    </lineage>
</organism>
<evidence type="ECO:0000313" key="2">
    <source>
        <dbReference type="EMBL" id="QEG40422.1"/>
    </source>
</evidence>
<dbReference type="RefSeq" id="WP_068130913.1">
    <property type="nucleotide sequence ID" value="NZ_CP042914.1"/>
</dbReference>
<accession>A0A5B9QR53</accession>
<proteinExistence type="predicted"/>
<dbReference type="EMBL" id="CP042914">
    <property type="protein sequence ID" value="QEG40422.1"/>
    <property type="molecule type" value="Genomic_DNA"/>
</dbReference>
<protein>
    <submittedName>
        <fullName evidence="2">Uncharacterized protein</fullName>
    </submittedName>
</protein>
<dbReference type="AlphaFoldDB" id="A0A5B9QR53"/>
<gene>
    <name evidence="2" type="ORF">UC8_24340</name>
</gene>
<feature type="region of interest" description="Disordered" evidence="1">
    <location>
        <begin position="97"/>
        <end position="124"/>
    </location>
</feature>
<evidence type="ECO:0000313" key="3">
    <source>
        <dbReference type="Proteomes" id="UP000325286"/>
    </source>
</evidence>
<dbReference type="Proteomes" id="UP000325286">
    <property type="component" value="Chromosome"/>
</dbReference>
<sequence length="308" mass="34298">MGLVYSGVLNLERTDGEDRSRNYAVDFLVERTDDDETLYRPSSVATVVGIPQTGDALNLPDEVDLNAFCQPQQRIRRRNTGDPGAQEQWVVSRTFSTPTKRNTQRRCGTTTFDNPLTEPRSVKGGFTKTSEEAQYTSDDPPKPITNSAHEFFKGELLTRRKGQPYIELEANYASINLTLVAGLLESTNVAAMWGLAENTIAFTDFSWEELLYGSCFKYFPVAMRFDISLSTWATVLTDEGTMKLIPGGDKTNPDHFVKATDKAGNERKIWLDGNGSEIVGTDAEPVKLTFQIPPKKNLLLLGIPDPLF</sequence>
<reference evidence="2 3" key="1">
    <citation type="submission" date="2019-08" db="EMBL/GenBank/DDBJ databases">
        <title>Deep-cultivation of Planctomycetes and their phenomic and genomic characterization uncovers novel biology.</title>
        <authorList>
            <person name="Wiegand S."/>
            <person name="Jogler M."/>
            <person name="Boedeker C."/>
            <person name="Pinto D."/>
            <person name="Vollmers J."/>
            <person name="Rivas-Marin E."/>
            <person name="Kohn T."/>
            <person name="Peeters S.H."/>
            <person name="Heuer A."/>
            <person name="Rast P."/>
            <person name="Oberbeckmann S."/>
            <person name="Bunk B."/>
            <person name="Jeske O."/>
            <person name="Meyerdierks A."/>
            <person name="Storesund J.E."/>
            <person name="Kallscheuer N."/>
            <person name="Luecker S."/>
            <person name="Lage O.M."/>
            <person name="Pohl T."/>
            <person name="Merkel B.J."/>
            <person name="Hornburger P."/>
            <person name="Mueller R.-W."/>
            <person name="Bruemmer F."/>
            <person name="Labrenz M."/>
            <person name="Spormann A.M."/>
            <person name="Op den Camp H."/>
            <person name="Overmann J."/>
            <person name="Amann R."/>
            <person name="Jetten M.S.M."/>
            <person name="Mascher T."/>
            <person name="Medema M.H."/>
            <person name="Devos D.P."/>
            <person name="Kaster A.-K."/>
            <person name="Ovreas L."/>
            <person name="Rohde M."/>
            <person name="Galperin M.Y."/>
            <person name="Jogler C."/>
        </authorList>
    </citation>
    <scope>NUCLEOTIDE SEQUENCE [LARGE SCALE GENOMIC DNA]</scope>
    <source>
        <strain evidence="2 3">UC8</strain>
    </source>
</reference>
<feature type="compositionally biased region" description="Polar residues" evidence="1">
    <location>
        <begin position="97"/>
        <end position="114"/>
    </location>
</feature>
<evidence type="ECO:0000256" key="1">
    <source>
        <dbReference type="SAM" id="MobiDB-lite"/>
    </source>
</evidence>
<name>A0A5B9QR53_9BACT</name>
<dbReference type="KEGG" id="rul:UC8_24340"/>
<keyword evidence="3" id="KW-1185">Reference proteome</keyword>